<dbReference type="InterPro" id="IPR050448">
    <property type="entry name" value="OpgB/LTA_synthase_biosynth"/>
</dbReference>
<feature type="transmembrane region" description="Helical" evidence="6">
    <location>
        <begin position="7"/>
        <end position="31"/>
    </location>
</feature>
<dbReference type="PANTHER" id="PTHR47371">
    <property type="entry name" value="LIPOTEICHOIC ACID SYNTHASE"/>
    <property type="match status" value="1"/>
</dbReference>
<evidence type="ECO:0000256" key="4">
    <source>
        <dbReference type="ARBA" id="ARBA00022989"/>
    </source>
</evidence>
<dbReference type="InterPro" id="IPR000917">
    <property type="entry name" value="Sulfatase_N"/>
</dbReference>
<dbReference type="Pfam" id="PF00884">
    <property type="entry name" value="Sulfatase"/>
    <property type="match status" value="1"/>
</dbReference>
<keyword evidence="5 6" id="KW-0472">Membrane</keyword>
<feature type="transmembrane region" description="Helical" evidence="6">
    <location>
        <begin position="51"/>
        <end position="75"/>
    </location>
</feature>
<evidence type="ECO:0000256" key="2">
    <source>
        <dbReference type="ARBA" id="ARBA00022475"/>
    </source>
</evidence>
<feature type="transmembrane region" description="Helical" evidence="6">
    <location>
        <begin position="172"/>
        <end position="194"/>
    </location>
</feature>
<evidence type="ECO:0000313" key="8">
    <source>
        <dbReference type="EMBL" id="WPX96849.1"/>
    </source>
</evidence>
<dbReference type="CDD" id="cd16015">
    <property type="entry name" value="LTA_synthase"/>
    <property type="match status" value="1"/>
</dbReference>
<evidence type="ECO:0000259" key="7">
    <source>
        <dbReference type="Pfam" id="PF00884"/>
    </source>
</evidence>
<evidence type="ECO:0000256" key="5">
    <source>
        <dbReference type="ARBA" id="ARBA00023136"/>
    </source>
</evidence>
<proteinExistence type="predicted"/>
<dbReference type="Gene3D" id="3.40.720.10">
    <property type="entry name" value="Alkaline Phosphatase, subunit A"/>
    <property type="match status" value="1"/>
</dbReference>
<keyword evidence="3 6" id="KW-0812">Transmembrane</keyword>
<evidence type="ECO:0000256" key="3">
    <source>
        <dbReference type="ARBA" id="ARBA00022692"/>
    </source>
</evidence>
<dbReference type="Gene3D" id="3.30.1120.80">
    <property type="match status" value="1"/>
</dbReference>
<keyword evidence="2" id="KW-1003">Cell membrane</keyword>
<dbReference type="Proteomes" id="UP001327219">
    <property type="component" value="Chromosome"/>
</dbReference>
<keyword evidence="4 6" id="KW-1133">Transmembrane helix</keyword>
<feature type="transmembrane region" description="Helical" evidence="6">
    <location>
        <begin position="87"/>
        <end position="111"/>
    </location>
</feature>
<dbReference type="PANTHER" id="PTHR47371:SF3">
    <property type="entry name" value="PHOSPHOGLYCEROL TRANSFERASE I"/>
    <property type="match status" value="1"/>
</dbReference>
<accession>A0ABZ0UL41</accession>
<evidence type="ECO:0000256" key="6">
    <source>
        <dbReference type="SAM" id="Phobius"/>
    </source>
</evidence>
<name>A0ABZ0UL41_9RICK</name>
<evidence type="ECO:0000256" key="1">
    <source>
        <dbReference type="ARBA" id="ARBA00004651"/>
    </source>
</evidence>
<feature type="domain" description="Sulfatase N-terminal" evidence="7">
    <location>
        <begin position="283"/>
        <end position="552"/>
    </location>
</feature>
<reference evidence="8 9" key="1">
    <citation type="submission" date="2022-11" db="EMBL/GenBank/DDBJ databases">
        <title>Host association and intracellularity evolved multiple times independently in the Rickettsiales.</title>
        <authorList>
            <person name="Castelli M."/>
            <person name="Nardi T."/>
            <person name="Gammuto L."/>
            <person name="Bellinzona G."/>
            <person name="Sabaneyeva E."/>
            <person name="Potekhin A."/>
            <person name="Serra V."/>
            <person name="Petroni G."/>
            <person name="Sassera D."/>
        </authorList>
    </citation>
    <scope>NUCLEOTIDE SEQUENCE [LARGE SCALE GENOMIC DNA]</scope>
    <source>
        <strain evidence="8 9">NDG2</strain>
    </source>
</reference>
<organism evidence="8 9">
    <name type="scientific">Candidatus Bandiella euplotis</name>
    <dbReference type="NCBI Taxonomy" id="1664265"/>
    <lineage>
        <taxon>Bacteria</taxon>
        <taxon>Pseudomonadati</taxon>
        <taxon>Pseudomonadota</taxon>
        <taxon>Alphaproteobacteria</taxon>
        <taxon>Rickettsiales</taxon>
        <taxon>Candidatus Midichloriaceae</taxon>
        <taxon>Candidatus Bandiella</taxon>
    </lineage>
</organism>
<gene>
    <name evidence="8" type="ORF">Bandiella_00981</name>
</gene>
<feature type="transmembrane region" description="Helical" evidence="6">
    <location>
        <begin position="142"/>
        <end position="160"/>
    </location>
</feature>
<protein>
    <submittedName>
        <fullName evidence="8">Lipoteichoic acid synthase family protein</fullName>
    </submittedName>
</protein>
<evidence type="ECO:0000313" key="9">
    <source>
        <dbReference type="Proteomes" id="UP001327219"/>
    </source>
</evidence>
<dbReference type="InterPro" id="IPR012160">
    <property type="entry name" value="LtaS-like"/>
</dbReference>
<keyword evidence="9" id="KW-1185">Reference proteome</keyword>
<dbReference type="EMBL" id="CP110820">
    <property type="protein sequence ID" value="WPX96849.1"/>
    <property type="molecule type" value="Genomic_DNA"/>
</dbReference>
<dbReference type="SUPFAM" id="SSF53649">
    <property type="entry name" value="Alkaline phosphatase-like"/>
    <property type="match status" value="1"/>
</dbReference>
<comment type="subcellular location">
    <subcellularLocation>
        <location evidence="1">Cell membrane</location>
        <topology evidence="1">Multi-pass membrane protein</topology>
    </subcellularLocation>
</comment>
<sequence>MQRHSQYFSFLSYFAVPYFVIMTLSRCILAWHSCHLDQLNCTWGQLFEIFTFGAISDLASFFYVAVPLSFLYLLIPRFIRANKYAFLIFKAVVYTFIYALLFTMVAEYFFWDEFGVRFNFIAVDYLVYQRELVGNIYESYPLIKILVTLVFLVPIFYYVAKSIARKFERFRTSKLFVLNLSLIVVLCLMGAYHFNPKDVIDKKFDGNAYATNLAYNGLDGLFSAFKNNTLDYDKFYLSYDQESVLKNLRQQISSGNAKFLSNDTNDITRIITSTNGNKSKKHNVALIVVESLSAEFMGYFGNREGITPFLDSLVAKSLFFNNFYATGTRTVRGLEAISLSIPPLPGNSILRRPSNENLFSLGYVFEKEGYDNKFIYGGFGYFDNMNYFFANNNFKTIDRTDFAQEEITFSNVWGVSDEDLFNKFIKEADKSHKAKQPFLSLVMTTSNHRPYTYLDGKIDILPGTGRAGAVKYTDYAIKQLMERSKQKPWFDNTIFIIVADHCAGSAGKVHIPVDRYHIPLFIYAPKIIKPKIIDDLASQIDIAPTLLGLLDVEYKSKFFGKDILKFKANRAFISTYQKLGLYSGNTLTVLGPKKFVWSYNIDQANNQKENKVNKTQLFDTVTFYQAASHLLNNGWLKDISK</sequence>
<dbReference type="InterPro" id="IPR017850">
    <property type="entry name" value="Alkaline_phosphatase_core_sf"/>
</dbReference>
<dbReference type="PIRSF" id="PIRSF005091">
    <property type="entry name" value="Mmb_sulf_HI1246"/>
    <property type="match status" value="1"/>
</dbReference>